<evidence type="ECO:0000313" key="1">
    <source>
        <dbReference type="EMBL" id="KAF7262260.1"/>
    </source>
</evidence>
<reference evidence="1" key="1">
    <citation type="submission" date="2019-07" db="EMBL/GenBank/DDBJ databases">
        <title>Annotation for the trematode Paragonimus miyazaki's.</title>
        <authorList>
            <person name="Choi Y.-J."/>
        </authorList>
    </citation>
    <scope>NUCLEOTIDE SEQUENCE</scope>
    <source>
        <strain evidence="1">Japan</strain>
    </source>
</reference>
<comment type="caution">
    <text evidence="1">The sequence shown here is derived from an EMBL/GenBank/DDBJ whole genome shotgun (WGS) entry which is preliminary data.</text>
</comment>
<evidence type="ECO:0000313" key="2">
    <source>
        <dbReference type="Proteomes" id="UP000822476"/>
    </source>
</evidence>
<dbReference type="AlphaFoldDB" id="A0A8S9Z8Y8"/>
<name>A0A8S9Z8Y8_9TREM</name>
<proteinExistence type="predicted"/>
<accession>A0A8S9Z8Y8</accession>
<protein>
    <submittedName>
        <fullName evidence="1">Uncharacterized protein</fullName>
    </submittedName>
</protein>
<organism evidence="1 2">
    <name type="scientific">Paragonimus skrjabini miyazakii</name>
    <dbReference type="NCBI Taxonomy" id="59628"/>
    <lineage>
        <taxon>Eukaryota</taxon>
        <taxon>Metazoa</taxon>
        <taxon>Spiralia</taxon>
        <taxon>Lophotrochozoa</taxon>
        <taxon>Platyhelminthes</taxon>
        <taxon>Trematoda</taxon>
        <taxon>Digenea</taxon>
        <taxon>Plagiorchiida</taxon>
        <taxon>Troglotremata</taxon>
        <taxon>Troglotrematidae</taxon>
        <taxon>Paragonimus</taxon>
    </lineage>
</organism>
<dbReference type="EMBL" id="JTDE01000119">
    <property type="protein sequence ID" value="KAF7262260.1"/>
    <property type="molecule type" value="Genomic_DNA"/>
</dbReference>
<dbReference type="Proteomes" id="UP000822476">
    <property type="component" value="Unassembled WGS sequence"/>
</dbReference>
<gene>
    <name evidence="1" type="ORF">EG68_00431</name>
</gene>
<sequence>MSRIDKQTLTVAYALYERTTKPYKAEYAIGCCARVKTFMRVRISITYCVHTALACSRIATGPRPSCRIHLISTPFGMKITRERLAIEVTRPHIFNAR</sequence>
<keyword evidence="2" id="KW-1185">Reference proteome</keyword>